<dbReference type="Proteomes" id="UP001141259">
    <property type="component" value="Unassembled WGS sequence"/>
</dbReference>
<accession>A0A9X3AI38</accession>
<dbReference type="AlphaFoldDB" id="A0A9X3AI38"/>
<evidence type="ECO:0008006" key="4">
    <source>
        <dbReference type="Google" id="ProtNLM"/>
    </source>
</evidence>
<dbReference type="EMBL" id="JANYMP010000024">
    <property type="protein sequence ID" value="MCS7482552.1"/>
    <property type="molecule type" value="Genomic_DNA"/>
</dbReference>
<feature type="region of interest" description="Disordered" evidence="1">
    <location>
        <begin position="1"/>
        <end position="32"/>
    </location>
</feature>
<evidence type="ECO:0000313" key="3">
    <source>
        <dbReference type="Proteomes" id="UP001141259"/>
    </source>
</evidence>
<feature type="region of interest" description="Disordered" evidence="1">
    <location>
        <begin position="66"/>
        <end position="97"/>
    </location>
</feature>
<protein>
    <recommendedName>
        <fullName evidence="4">FHA domain-containing protein</fullName>
    </recommendedName>
</protein>
<organism evidence="2 3">
    <name type="scientific">Umezawaea endophytica</name>
    <dbReference type="NCBI Taxonomy" id="1654476"/>
    <lineage>
        <taxon>Bacteria</taxon>
        <taxon>Bacillati</taxon>
        <taxon>Actinomycetota</taxon>
        <taxon>Actinomycetes</taxon>
        <taxon>Pseudonocardiales</taxon>
        <taxon>Pseudonocardiaceae</taxon>
        <taxon>Umezawaea</taxon>
    </lineage>
</organism>
<reference evidence="2" key="1">
    <citation type="submission" date="2022-08" db="EMBL/GenBank/DDBJ databases">
        <authorList>
            <person name="Tistechok S."/>
            <person name="Samborskyy M."/>
            <person name="Roman I."/>
        </authorList>
    </citation>
    <scope>NUCLEOTIDE SEQUENCE</scope>
    <source>
        <strain evidence="2">DSM 103496</strain>
    </source>
</reference>
<gene>
    <name evidence="2" type="ORF">NZH93_37385</name>
</gene>
<feature type="compositionally biased region" description="Polar residues" evidence="1">
    <location>
        <begin position="71"/>
        <end position="93"/>
    </location>
</feature>
<dbReference type="RefSeq" id="WP_259628016.1">
    <property type="nucleotide sequence ID" value="NZ_JANYMP010000024.1"/>
</dbReference>
<keyword evidence="3" id="KW-1185">Reference proteome</keyword>
<comment type="caution">
    <text evidence="2">The sequence shown here is derived from an EMBL/GenBank/DDBJ whole genome shotgun (WGS) entry which is preliminary data.</text>
</comment>
<evidence type="ECO:0000256" key="1">
    <source>
        <dbReference type="SAM" id="MobiDB-lite"/>
    </source>
</evidence>
<evidence type="ECO:0000313" key="2">
    <source>
        <dbReference type="EMBL" id="MCS7482552.1"/>
    </source>
</evidence>
<feature type="compositionally biased region" description="Polar residues" evidence="1">
    <location>
        <begin position="128"/>
        <end position="137"/>
    </location>
</feature>
<sequence>MAEERPNELPATHHSLALGPKEGRTVPFGRSRPDVHVCVGEDDLRISREHGALTHRGDQRWISTRGRLPLGSTQGFTATPGGESNPSGSTGQETRGWGAPVWQDDFNGTAVGSQWGVYTDPRSRHGNRQPSQCQVSGGSLKLAESDEWNDGEYVWVEKTAGGNCCGGFMHYPGDSRRQEVLPQNSASCVGSNQRHHVAFEWTASSLKGWADGRL</sequence>
<feature type="region of interest" description="Disordered" evidence="1">
    <location>
        <begin position="121"/>
        <end position="140"/>
    </location>
</feature>
<name>A0A9X3AI38_9PSEU</name>
<proteinExistence type="predicted"/>